<dbReference type="Pfam" id="PF06439">
    <property type="entry name" value="3keto-disac_hyd"/>
    <property type="match status" value="1"/>
</dbReference>
<dbReference type="OrthoDB" id="176168at2"/>
<gene>
    <name evidence="3" type="ORF">Pan44_37850</name>
</gene>
<dbReference type="AlphaFoldDB" id="A0A517SHY7"/>
<dbReference type="PANTHER" id="PTHR33546:SF1">
    <property type="entry name" value="LARGE, MULTIFUNCTIONAL SECRETED PROTEIN"/>
    <property type="match status" value="1"/>
</dbReference>
<proteinExistence type="predicted"/>
<organism evidence="3 4">
    <name type="scientific">Caulifigura coniformis</name>
    <dbReference type="NCBI Taxonomy" id="2527983"/>
    <lineage>
        <taxon>Bacteria</taxon>
        <taxon>Pseudomonadati</taxon>
        <taxon>Planctomycetota</taxon>
        <taxon>Planctomycetia</taxon>
        <taxon>Planctomycetales</taxon>
        <taxon>Planctomycetaceae</taxon>
        <taxon>Caulifigura</taxon>
    </lineage>
</organism>
<keyword evidence="4" id="KW-1185">Reference proteome</keyword>
<protein>
    <recommendedName>
        <fullName evidence="2">3-keto-alpha-glucoside-1,2-lyase/3-keto-2-hydroxy-glucal hydratase domain-containing protein</fullName>
    </recommendedName>
</protein>
<dbReference type="RefSeq" id="WP_145031931.1">
    <property type="nucleotide sequence ID" value="NZ_CP036271.1"/>
</dbReference>
<feature type="chain" id="PRO_5021813784" description="3-keto-alpha-glucoside-1,2-lyase/3-keto-2-hydroxy-glucal hydratase domain-containing protein" evidence="1">
    <location>
        <begin position="21"/>
        <end position="361"/>
    </location>
</feature>
<sequence precursor="true">MTLILRSALAFLVLSASAYAQNAKDGPTYTSPDKADGDFAFAGEYLGWQQLQGDLRGSQRIGVQVVALGNGKFTAVKYLGGLPGDGWLRGQRILLDGERTAEGVALKGNVTSLLVSPEEALVVDSLGNKLGELKRVHRESPTMGAKAPAGATVLFDGAGTDHFKKGRMTENGWLMAGTETSDAWNNFRLHGEFLLPYKPLARGQARGNSGFYLQGRYELQVLDSFGLEGGENECGALYKLVRPAVNMCFPPLEWQTYDIDFQAAKFDADGKKIEPMTISVWHNGVPIHAQRKIPSKTGAGTAEGPQPLPIKLQDHQNPVVYRNLWIIDTAKPDARDIDWLALPIKAPPVPVAVSDASGNQF</sequence>
<feature type="signal peptide" evidence="1">
    <location>
        <begin position="1"/>
        <end position="20"/>
    </location>
</feature>
<dbReference type="Gene3D" id="2.60.120.560">
    <property type="entry name" value="Exo-inulinase, domain 1"/>
    <property type="match status" value="1"/>
</dbReference>
<dbReference type="PANTHER" id="PTHR33546">
    <property type="entry name" value="LARGE, MULTIFUNCTIONAL SECRETED PROTEIN-RELATED"/>
    <property type="match status" value="1"/>
</dbReference>
<evidence type="ECO:0000256" key="1">
    <source>
        <dbReference type="SAM" id="SignalP"/>
    </source>
</evidence>
<dbReference type="GO" id="GO:0016787">
    <property type="term" value="F:hydrolase activity"/>
    <property type="evidence" value="ECO:0007669"/>
    <property type="project" value="InterPro"/>
</dbReference>
<accession>A0A517SHY7</accession>
<evidence type="ECO:0000313" key="3">
    <source>
        <dbReference type="EMBL" id="QDT55738.1"/>
    </source>
</evidence>
<keyword evidence="1" id="KW-0732">Signal</keyword>
<evidence type="ECO:0000313" key="4">
    <source>
        <dbReference type="Proteomes" id="UP000315700"/>
    </source>
</evidence>
<dbReference type="InParanoid" id="A0A517SHY7"/>
<dbReference type="EMBL" id="CP036271">
    <property type="protein sequence ID" value="QDT55738.1"/>
    <property type="molecule type" value="Genomic_DNA"/>
</dbReference>
<reference evidence="3 4" key="1">
    <citation type="submission" date="2019-02" db="EMBL/GenBank/DDBJ databases">
        <title>Deep-cultivation of Planctomycetes and their phenomic and genomic characterization uncovers novel biology.</title>
        <authorList>
            <person name="Wiegand S."/>
            <person name="Jogler M."/>
            <person name="Boedeker C."/>
            <person name="Pinto D."/>
            <person name="Vollmers J."/>
            <person name="Rivas-Marin E."/>
            <person name="Kohn T."/>
            <person name="Peeters S.H."/>
            <person name="Heuer A."/>
            <person name="Rast P."/>
            <person name="Oberbeckmann S."/>
            <person name="Bunk B."/>
            <person name="Jeske O."/>
            <person name="Meyerdierks A."/>
            <person name="Storesund J.E."/>
            <person name="Kallscheuer N."/>
            <person name="Luecker S."/>
            <person name="Lage O.M."/>
            <person name="Pohl T."/>
            <person name="Merkel B.J."/>
            <person name="Hornburger P."/>
            <person name="Mueller R.-W."/>
            <person name="Bruemmer F."/>
            <person name="Labrenz M."/>
            <person name="Spormann A.M."/>
            <person name="Op den Camp H."/>
            <person name="Overmann J."/>
            <person name="Amann R."/>
            <person name="Jetten M.S.M."/>
            <person name="Mascher T."/>
            <person name="Medema M.H."/>
            <person name="Devos D.P."/>
            <person name="Kaster A.-K."/>
            <person name="Ovreas L."/>
            <person name="Rohde M."/>
            <person name="Galperin M.Y."/>
            <person name="Jogler C."/>
        </authorList>
    </citation>
    <scope>NUCLEOTIDE SEQUENCE [LARGE SCALE GENOMIC DNA]</scope>
    <source>
        <strain evidence="3 4">Pan44</strain>
    </source>
</reference>
<evidence type="ECO:0000259" key="2">
    <source>
        <dbReference type="Pfam" id="PF06439"/>
    </source>
</evidence>
<feature type="domain" description="3-keto-alpha-glucoside-1,2-lyase/3-keto-2-hydroxy-glucal hydratase" evidence="2">
    <location>
        <begin position="150"/>
        <end position="326"/>
    </location>
</feature>
<dbReference type="Proteomes" id="UP000315700">
    <property type="component" value="Chromosome"/>
</dbReference>
<name>A0A517SHY7_9PLAN</name>
<dbReference type="InterPro" id="IPR010496">
    <property type="entry name" value="AL/BT2_dom"/>
</dbReference>
<dbReference type="KEGG" id="ccos:Pan44_37850"/>